<keyword evidence="1" id="KW-0812">Transmembrane</keyword>
<dbReference type="KEGG" id="ccs:CCNA_00848"/>
<dbReference type="GeneID" id="7329887"/>
<keyword evidence="1" id="KW-1133">Transmembrane helix</keyword>
<dbReference type="AlphaFoldDB" id="A0A0H3C6N7"/>
<organism evidence="2 3">
    <name type="scientific">Caulobacter vibrioides (strain NA1000 / CB15N)</name>
    <name type="common">Caulobacter crescentus</name>
    <dbReference type="NCBI Taxonomy" id="565050"/>
    <lineage>
        <taxon>Bacteria</taxon>
        <taxon>Pseudomonadati</taxon>
        <taxon>Pseudomonadota</taxon>
        <taxon>Alphaproteobacteria</taxon>
        <taxon>Caulobacterales</taxon>
        <taxon>Caulobacteraceae</taxon>
        <taxon>Caulobacter</taxon>
    </lineage>
</organism>
<accession>A0A0H3C6N7</accession>
<reference evidence="2 3" key="1">
    <citation type="journal article" date="2010" name="J. Bacteriol.">
        <title>The genetic basis of laboratory adaptation in Caulobacter crescentus.</title>
        <authorList>
            <person name="Marks M.E."/>
            <person name="Castro-Rojas C.M."/>
            <person name="Teiling C."/>
            <person name="Du L."/>
            <person name="Kapatral V."/>
            <person name="Walunas T.L."/>
            <person name="Crosson S."/>
        </authorList>
    </citation>
    <scope>NUCLEOTIDE SEQUENCE [LARGE SCALE GENOMIC DNA]</scope>
    <source>
        <strain evidence="3">NA1000 / CB15N</strain>
    </source>
</reference>
<evidence type="ECO:0000313" key="3">
    <source>
        <dbReference type="Proteomes" id="UP000001364"/>
    </source>
</evidence>
<gene>
    <name evidence="2" type="ordered locus">CCNA_00848</name>
</gene>
<dbReference type="RefSeq" id="YP_002516221.2">
    <property type="nucleotide sequence ID" value="NC_011916.1"/>
</dbReference>
<keyword evidence="3" id="KW-1185">Reference proteome</keyword>
<dbReference type="RefSeq" id="WP_024265630.1">
    <property type="nucleotide sequence ID" value="NC_011916.1"/>
</dbReference>
<dbReference type="Proteomes" id="UP000001364">
    <property type="component" value="Chromosome"/>
</dbReference>
<name>A0A0H3C6N7_CAUVN</name>
<sequence>MSTSQEREQVLHLMGIVTATILALTAVVLAAVCPPQDLTPERARMFAHSAQGGI</sequence>
<dbReference type="PATRIC" id="fig|565050.3.peg.835"/>
<keyword evidence="1" id="KW-0472">Membrane</keyword>
<feature type="transmembrane region" description="Helical" evidence="1">
    <location>
        <begin position="12"/>
        <end position="32"/>
    </location>
</feature>
<dbReference type="HOGENOM" id="CLU_3041644_0_0_5"/>
<evidence type="ECO:0000256" key="1">
    <source>
        <dbReference type="SAM" id="Phobius"/>
    </source>
</evidence>
<proteinExistence type="predicted"/>
<evidence type="ECO:0000313" key="2">
    <source>
        <dbReference type="EMBL" id="ACL94313.2"/>
    </source>
</evidence>
<protein>
    <submittedName>
        <fullName evidence="2">Leucine-responsive regulatory protein</fullName>
    </submittedName>
</protein>
<dbReference type="EMBL" id="CP001340">
    <property type="protein sequence ID" value="ACL94313.2"/>
    <property type="molecule type" value="Genomic_DNA"/>
</dbReference>